<reference evidence="1 2" key="1">
    <citation type="submission" date="2017-05" db="EMBL/GenBank/DDBJ databases">
        <authorList>
            <person name="Song R."/>
            <person name="Chenine A.L."/>
            <person name="Ruprecht R.M."/>
        </authorList>
    </citation>
    <scope>NUCLEOTIDE SEQUENCE [LARGE SCALE GENOMIC DNA]</scope>
    <source>
        <strain evidence="1 2">DSM 26136</strain>
    </source>
</reference>
<evidence type="ECO:0000313" key="2">
    <source>
        <dbReference type="Proteomes" id="UP000196138"/>
    </source>
</evidence>
<accession>A0A1Y0EQC5</accession>
<organism evidence="1 2">
    <name type="scientific">Comamonas serinivorans</name>
    <dbReference type="NCBI Taxonomy" id="1082851"/>
    <lineage>
        <taxon>Bacteria</taxon>
        <taxon>Pseudomonadati</taxon>
        <taxon>Pseudomonadota</taxon>
        <taxon>Betaproteobacteria</taxon>
        <taxon>Burkholderiales</taxon>
        <taxon>Comamonadaceae</taxon>
        <taxon>Comamonas</taxon>
    </lineage>
</organism>
<proteinExistence type="predicted"/>
<protein>
    <submittedName>
        <fullName evidence="1">Uncharacterized protein</fullName>
    </submittedName>
</protein>
<name>A0A1Y0EQC5_9BURK</name>
<gene>
    <name evidence="1" type="ORF">CCO03_15270</name>
</gene>
<keyword evidence="2" id="KW-1185">Reference proteome</keyword>
<dbReference type="Proteomes" id="UP000196138">
    <property type="component" value="Chromosome"/>
</dbReference>
<dbReference type="AlphaFoldDB" id="A0A1Y0EQC5"/>
<dbReference type="EMBL" id="CP021455">
    <property type="protein sequence ID" value="ARU05855.1"/>
    <property type="molecule type" value="Genomic_DNA"/>
</dbReference>
<sequence length="156" mass="16247">MPIMPIRVGCFTVRSRVAGNAQGYWTSGGIGRTLRIRLLSSRTSATSTRWPMIFRVAAWATVHAGEANVFVSREAMVTTALPATIAARGLAVLEHVGQGRLAARSRCAVQVAGCGLATAFRAGLGALGTRPSSASGVSRVRPAACMETRQAGHAAL</sequence>
<evidence type="ECO:0000313" key="1">
    <source>
        <dbReference type="EMBL" id="ARU05855.1"/>
    </source>
</evidence>
<dbReference type="KEGG" id="cser:CCO03_15270"/>